<dbReference type="PANTHER" id="PTHR21087">
    <property type="entry name" value="SHIKIMATE KINASE"/>
    <property type="match status" value="1"/>
</dbReference>
<dbReference type="Proteomes" id="UP000182793">
    <property type="component" value="Unassembled WGS sequence"/>
</dbReference>
<dbReference type="GO" id="GO:0008652">
    <property type="term" value="P:amino acid biosynthetic process"/>
    <property type="evidence" value="ECO:0007669"/>
    <property type="project" value="UniProtKB-KW"/>
</dbReference>
<evidence type="ECO:0000313" key="14">
    <source>
        <dbReference type="Proteomes" id="UP000029382"/>
    </source>
</evidence>
<comment type="cofactor">
    <cofactor evidence="11">
        <name>Mg(2+)</name>
        <dbReference type="ChEBI" id="CHEBI:18420"/>
    </cofactor>
    <text evidence="11">Binds 1 Mg(2+) ion per subunit.</text>
</comment>
<comment type="subcellular location">
    <subcellularLocation>
        <location evidence="11">Cytoplasm</location>
    </subcellularLocation>
</comment>
<dbReference type="RefSeq" id="WP_039696636.1">
    <property type="nucleotide sequence ID" value="NZ_AUZH01000015.1"/>
</dbReference>
<evidence type="ECO:0000256" key="3">
    <source>
        <dbReference type="ARBA" id="ARBA00012154"/>
    </source>
</evidence>
<dbReference type="EMBL" id="AUZH01000015">
    <property type="protein sequence ID" value="KFN87986.1"/>
    <property type="molecule type" value="Genomic_DNA"/>
</dbReference>
<evidence type="ECO:0000256" key="8">
    <source>
        <dbReference type="ARBA" id="ARBA00022840"/>
    </source>
</evidence>
<sequence length="158" mass="17668">MARIIIGFMGSGKSTISSLLDKDYIDMDALITERIGMSIADFFEKEGEAKFREIESQVLAELVDSDHVISTGGGVVINPINREILAKNPETIYLKADFETLYDRIKNDSQNVRPLFVNNSKEAFKAIFDGRRDMYESAATRIIEVAGKTPEEIVEEIG</sequence>
<dbReference type="InterPro" id="IPR031322">
    <property type="entry name" value="Shikimate/glucono_kinase"/>
</dbReference>
<dbReference type="GO" id="GO:0009423">
    <property type="term" value="P:chorismate biosynthetic process"/>
    <property type="evidence" value="ECO:0007669"/>
    <property type="project" value="UniProtKB-UniRule"/>
</dbReference>
<keyword evidence="11" id="KW-0460">Magnesium</keyword>
<evidence type="ECO:0000313" key="13">
    <source>
        <dbReference type="EMBL" id="SFL36048.1"/>
    </source>
</evidence>
<dbReference type="PROSITE" id="PS01128">
    <property type="entry name" value="SHIKIMATE_KINASE"/>
    <property type="match status" value="1"/>
</dbReference>
<dbReference type="InterPro" id="IPR027417">
    <property type="entry name" value="P-loop_NTPase"/>
</dbReference>
<dbReference type="HAMAP" id="MF_00109">
    <property type="entry name" value="Shikimate_kinase"/>
    <property type="match status" value="1"/>
</dbReference>
<evidence type="ECO:0000256" key="5">
    <source>
        <dbReference type="ARBA" id="ARBA00022679"/>
    </source>
</evidence>
<dbReference type="InterPro" id="IPR000623">
    <property type="entry name" value="Shikimate_kinase/TSH1"/>
</dbReference>
<evidence type="ECO:0000256" key="2">
    <source>
        <dbReference type="ARBA" id="ARBA00006997"/>
    </source>
</evidence>
<dbReference type="Pfam" id="PF01202">
    <property type="entry name" value="SKI"/>
    <property type="match status" value="1"/>
</dbReference>
<keyword evidence="15" id="KW-1185">Reference proteome</keyword>
<keyword evidence="6 11" id="KW-0547">Nucleotide-binding</keyword>
<organism evidence="12 14">
    <name type="scientific">Streptococcus equinus JB1</name>
    <dbReference type="NCBI Taxonomy" id="1294274"/>
    <lineage>
        <taxon>Bacteria</taxon>
        <taxon>Bacillati</taxon>
        <taxon>Bacillota</taxon>
        <taxon>Bacilli</taxon>
        <taxon>Lactobacillales</taxon>
        <taxon>Streptococcaceae</taxon>
        <taxon>Streptococcus</taxon>
    </lineage>
</organism>
<dbReference type="InterPro" id="IPR023000">
    <property type="entry name" value="Shikimate_kinase_CS"/>
</dbReference>
<keyword evidence="4 11" id="KW-0028">Amino-acid biosynthesis</keyword>
<evidence type="ECO:0000256" key="6">
    <source>
        <dbReference type="ARBA" id="ARBA00022741"/>
    </source>
</evidence>
<keyword evidence="9 11" id="KW-0057">Aromatic amino acid biosynthesis</keyword>
<dbReference type="PANTHER" id="PTHR21087:SF16">
    <property type="entry name" value="SHIKIMATE KINASE 1, CHLOROPLASTIC"/>
    <property type="match status" value="1"/>
</dbReference>
<reference evidence="13 15" key="2">
    <citation type="submission" date="2016-10" db="EMBL/GenBank/DDBJ databases">
        <authorList>
            <person name="Varghese N."/>
            <person name="Submissions S."/>
        </authorList>
    </citation>
    <scope>NUCLEOTIDE SEQUENCE [LARGE SCALE GENOMIC DNA]</scope>
    <source>
        <strain evidence="13 15">JB1</strain>
    </source>
</reference>
<dbReference type="EMBL" id="FOTG01000008">
    <property type="protein sequence ID" value="SFL36048.1"/>
    <property type="molecule type" value="Genomic_DNA"/>
</dbReference>
<dbReference type="CDD" id="cd00464">
    <property type="entry name" value="SK"/>
    <property type="match status" value="1"/>
</dbReference>
<dbReference type="EC" id="2.7.1.71" evidence="3 11"/>
<dbReference type="PRINTS" id="PR01100">
    <property type="entry name" value="SHIKIMTKNASE"/>
</dbReference>
<feature type="binding site" evidence="11">
    <location>
        <begin position="10"/>
        <end position="15"/>
    </location>
    <ligand>
        <name>ATP</name>
        <dbReference type="ChEBI" id="CHEBI:30616"/>
    </ligand>
</feature>
<reference evidence="12 14" key="1">
    <citation type="journal article" date="2014" name="Genome Announc.">
        <title>Draft Genome Sequences of Streptococcus bovis Strains ATCC 33317 and JB1.</title>
        <authorList>
            <person name="Benahmed F.H."/>
            <person name="Gopinath G.R."/>
            <person name="Harbottle H."/>
            <person name="Cotta M.A."/>
            <person name="Luo Y."/>
            <person name="Henderson C."/>
            <person name="Teri P."/>
            <person name="Soppet D."/>
            <person name="Rasmussen M."/>
            <person name="Whitehead T.R."/>
            <person name="Davidson M."/>
        </authorList>
    </citation>
    <scope>NUCLEOTIDE SEQUENCE [LARGE SCALE GENOMIC DNA]</scope>
    <source>
        <strain evidence="12 14">JB1</strain>
    </source>
</reference>
<feature type="binding site" evidence="11">
    <location>
        <position position="52"/>
    </location>
    <ligand>
        <name>substrate</name>
    </ligand>
</feature>
<evidence type="ECO:0000256" key="7">
    <source>
        <dbReference type="ARBA" id="ARBA00022777"/>
    </source>
</evidence>
<evidence type="ECO:0000256" key="1">
    <source>
        <dbReference type="ARBA" id="ARBA00004842"/>
    </source>
</evidence>
<keyword evidence="8 11" id="KW-0067">ATP-binding</keyword>
<comment type="function">
    <text evidence="11">Catalyzes the specific phosphorylation of the 3-hydroxyl group of shikimic acid using ATP as a cosubstrate.</text>
</comment>
<evidence type="ECO:0000313" key="15">
    <source>
        <dbReference type="Proteomes" id="UP000182793"/>
    </source>
</evidence>
<dbReference type="GO" id="GO:0004765">
    <property type="term" value="F:shikimate kinase activity"/>
    <property type="evidence" value="ECO:0007669"/>
    <property type="project" value="UniProtKB-UniRule"/>
</dbReference>
<comment type="caution">
    <text evidence="12">The sequence shown here is derived from an EMBL/GenBank/DDBJ whole genome shotgun (WGS) entry which is preliminary data.</text>
</comment>
<gene>
    <name evidence="11" type="primary">aroK</name>
    <name evidence="12" type="ORF">H702_04820</name>
    <name evidence="13" type="ORF">SAMN02910290_01521</name>
</gene>
<dbReference type="Proteomes" id="UP000029382">
    <property type="component" value="Unassembled WGS sequence"/>
</dbReference>
<feature type="binding site" evidence="11">
    <location>
        <position position="131"/>
    </location>
    <ligand>
        <name>substrate</name>
    </ligand>
</feature>
<keyword evidence="11" id="KW-0963">Cytoplasm</keyword>
<dbReference type="GO" id="GO:0009073">
    <property type="term" value="P:aromatic amino acid family biosynthetic process"/>
    <property type="evidence" value="ECO:0007669"/>
    <property type="project" value="UniProtKB-KW"/>
</dbReference>
<evidence type="ECO:0000256" key="4">
    <source>
        <dbReference type="ARBA" id="ARBA00022605"/>
    </source>
</evidence>
<comment type="similarity">
    <text evidence="2 11">Belongs to the shikimate kinase family.</text>
</comment>
<dbReference type="GO" id="GO:0005524">
    <property type="term" value="F:ATP binding"/>
    <property type="evidence" value="ECO:0007669"/>
    <property type="project" value="UniProtKB-UniRule"/>
</dbReference>
<comment type="caution">
    <text evidence="11">Lacks conserved residue(s) required for the propagation of feature annotation.</text>
</comment>
<feature type="binding site" evidence="11">
    <location>
        <position position="113"/>
    </location>
    <ligand>
        <name>ATP</name>
        <dbReference type="ChEBI" id="CHEBI:30616"/>
    </ligand>
</feature>
<dbReference type="SUPFAM" id="SSF52540">
    <property type="entry name" value="P-loop containing nucleoside triphosphate hydrolases"/>
    <property type="match status" value="1"/>
</dbReference>
<protein>
    <recommendedName>
        <fullName evidence="3 11">Shikimate kinase</fullName>
        <shortName evidence="11">SK</shortName>
        <ecNumber evidence="3 11">2.7.1.71</ecNumber>
    </recommendedName>
</protein>
<evidence type="ECO:0000256" key="10">
    <source>
        <dbReference type="ARBA" id="ARBA00048567"/>
    </source>
</evidence>
<proteinExistence type="inferred from homology"/>
<comment type="subunit">
    <text evidence="11">Monomer.</text>
</comment>
<comment type="catalytic activity">
    <reaction evidence="10 11">
        <text>shikimate + ATP = 3-phosphoshikimate + ADP + H(+)</text>
        <dbReference type="Rhea" id="RHEA:13121"/>
        <dbReference type="ChEBI" id="CHEBI:15378"/>
        <dbReference type="ChEBI" id="CHEBI:30616"/>
        <dbReference type="ChEBI" id="CHEBI:36208"/>
        <dbReference type="ChEBI" id="CHEBI:145989"/>
        <dbReference type="ChEBI" id="CHEBI:456216"/>
        <dbReference type="EC" id="2.7.1.71"/>
    </reaction>
</comment>
<dbReference type="UniPathway" id="UPA00053">
    <property type="reaction ID" value="UER00088"/>
</dbReference>
<keyword evidence="7 11" id="KW-0418">Kinase</keyword>
<dbReference type="AlphaFoldDB" id="A0A091BQP7"/>
<feature type="binding site" evidence="11">
    <location>
        <position position="73"/>
    </location>
    <ligand>
        <name>substrate</name>
    </ligand>
</feature>
<dbReference type="GO" id="GO:0000287">
    <property type="term" value="F:magnesium ion binding"/>
    <property type="evidence" value="ECO:0007669"/>
    <property type="project" value="UniProtKB-UniRule"/>
</dbReference>
<comment type="pathway">
    <text evidence="1 11">Metabolic intermediate biosynthesis; chorismate biosynthesis; chorismate from D-erythrose 4-phosphate and phosphoenolpyruvate: step 5/7.</text>
</comment>
<name>A0A091BQP7_STREI</name>
<evidence type="ECO:0000256" key="9">
    <source>
        <dbReference type="ARBA" id="ARBA00023141"/>
    </source>
</evidence>
<accession>A0A091BQP7</accession>
<evidence type="ECO:0000256" key="11">
    <source>
        <dbReference type="HAMAP-Rule" id="MF_00109"/>
    </source>
</evidence>
<dbReference type="GO" id="GO:0005829">
    <property type="term" value="C:cytosol"/>
    <property type="evidence" value="ECO:0007669"/>
    <property type="project" value="TreeGrafter"/>
</dbReference>
<dbReference type="Gene3D" id="3.40.50.300">
    <property type="entry name" value="P-loop containing nucleotide triphosphate hydrolases"/>
    <property type="match status" value="1"/>
</dbReference>
<feature type="binding site" evidence="11">
    <location>
        <position position="14"/>
    </location>
    <ligand>
        <name>Mg(2+)</name>
        <dbReference type="ChEBI" id="CHEBI:18420"/>
    </ligand>
</feature>
<feature type="binding site" evidence="11">
    <location>
        <position position="28"/>
    </location>
    <ligand>
        <name>substrate</name>
    </ligand>
</feature>
<evidence type="ECO:0000313" key="12">
    <source>
        <dbReference type="EMBL" id="KFN87986.1"/>
    </source>
</evidence>
<keyword evidence="5 11" id="KW-0808">Transferase</keyword>
<keyword evidence="11" id="KW-0479">Metal-binding</keyword>